<sequence length="83" mass="9232">MLAYGSFADQVDEIARMGKSTTLESLVRLCDAIETLYSRDYLYKPIPRDLQKLLQKAEARGFPGMIGSRSSNNFLPPPNIGHG</sequence>
<organism evidence="2 3">
    <name type="scientific">Prunus dulcis</name>
    <name type="common">Almond</name>
    <name type="synonym">Amygdalus dulcis</name>
    <dbReference type="NCBI Taxonomy" id="3755"/>
    <lineage>
        <taxon>Eukaryota</taxon>
        <taxon>Viridiplantae</taxon>
        <taxon>Streptophyta</taxon>
        <taxon>Embryophyta</taxon>
        <taxon>Tracheophyta</taxon>
        <taxon>Spermatophyta</taxon>
        <taxon>Magnoliopsida</taxon>
        <taxon>eudicotyledons</taxon>
        <taxon>Gunneridae</taxon>
        <taxon>Pentapetalae</taxon>
        <taxon>rosids</taxon>
        <taxon>fabids</taxon>
        <taxon>Rosales</taxon>
        <taxon>Rosaceae</taxon>
        <taxon>Amygdaloideae</taxon>
        <taxon>Amygdaleae</taxon>
        <taxon>Prunus</taxon>
    </lineage>
</organism>
<reference evidence="2 3" key="1">
    <citation type="journal article" date="2022" name="G3 (Bethesda)">
        <title>Whole-genome sequence and methylome profiling of the almond [Prunus dulcis (Mill.) D.A. Webb] cultivar 'Nonpareil'.</title>
        <authorList>
            <person name="D'Amico-Willman K.M."/>
            <person name="Ouma W.Z."/>
            <person name="Meulia T."/>
            <person name="Sideli G.M."/>
            <person name="Gradziel T.M."/>
            <person name="Fresnedo-Ramirez J."/>
        </authorList>
    </citation>
    <scope>NUCLEOTIDE SEQUENCE [LARGE SCALE GENOMIC DNA]</scope>
    <source>
        <strain evidence="2">Clone GOH B32 T37-40</strain>
    </source>
</reference>
<protein>
    <submittedName>
        <fullName evidence="2">Uncharacterized protein</fullName>
    </submittedName>
</protein>
<dbReference type="PANTHER" id="PTHR47150">
    <property type="entry name" value="OS12G0169200 PROTEIN"/>
    <property type="match status" value="1"/>
</dbReference>
<accession>A0AAD4WG09</accession>
<comment type="caution">
    <text evidence="2">The sequence shown here is derived from an EMBL/GenBank/DDBJ whole genome shotgun (WGS) entry which is preliminary data.</text>
</comment>
<dbReference type="AlphaFoldDB" id="A0AAD4WG09"/>
<name>A0AAD4WG09_PRUDU</name>
<dbReference type="PANTHER" id="PTHR47150:SF5">
    <property type="entry name" value="OS07G0546750 PROTEIN"/>
    <property type="match status" value="1"/>
</dbReference>
<keyword evidence="3" id="KW-1185">Reference proteome</keyword>
<evidence type="ECO:0000313" key="2">
    <source>
        <dbReference type="EMBL" id="KAI5342461.1"/>
    </source>
</evidence>
<evidence type="ECO:0000256" key="1">
    <source>
        <dbReference type="SAM" id="MobiDB-lite"/>
    </source>
</evidence>
<proteinExistence type="predicted"/>
<evidence type="ECO:0000313" key="3">
    <source>
        <dbReference type="Proteomes" id="UP001054821"/>
    </source>
</evidence>
<feature type="region of interest" description="Disordered" evidence="1">
    <location>
        <begin position="64"/>
        <end position="83"/>
    </location>
</feature>
<dbReference type="Proteomes" id="UP001054821">
    <property type="component" value="Chromosome 2"/>
</dbReference>
<gene>
    <name evidence="2" type="ORF">L3X38_010336</name>
</gene>
<dbReference type="EMBL" id="JAJFAZ020000002">
    <property type="protein sequence ID" value="KAI5342461.1"/>
    <property type="molecule type" value="Genomic_DNA"/>
</dbReference>